<feature type="repeat" description="PPR" evidence="3">
    <location>
        <begin position="372"/>
        <end position="402"/>
    </location>
</feature>
<dbReference type="InterPro" id="IPR002885">
    <property type="entry name" value="PPR_rpt"/>
</dbReference>
<feature type="repeat" description="PPR" evidence="3">
    <location>
        <begin position="443"/>
        <end position="477"/>
    </location>
</feature>
<dbReference type="GO" id="GO:0006396">
    <property type="term" value="P:RNA processing"/>
    <property type="evidence" value="ECO:0007669"/>
    <property type="project" value="TreeGrafter"/>
</dbReference>
<dbReference type="GO" id="GO:0003729">
    <property type="term" value="F:mRNA binding"/>
    <property type="evidence" value="ECO:0007669"/>
    <property type="project" value="TreeGrafter"/>
</dbReference>
<reference evidence="5" key="2">
    <citation type="journal article" date="2023" name="Plants (Basel)">
        <title>Annotation of the Turnera subulata (Passifloraceae) Draft Genome Reveals the S-Locus Evolved after the Divergence of Turneroideae from Passifloroideae in a Stepwise Manner.</title>
        <authorList>
            <person name="Henning P.M."/>
            <person name="Roalson E.H."/>
            <person name="Mir W."/>
            <person name="McCubbin A.G."/>
            <person name="Shore J.S."/>
        </authorList>
    </citation>
    <scope>NUCLEOTIDE SEQUENCE</scope>
    <source>
        <strain evidence="5">F60SS</strain>
    </source>
</reference>
<feature type="repeat" description="PPR" evidence="3">
    <location>
        <begin position="160"/>
        <end position="194"/>
    </location>
</feature>
<dbReference type="OrthoDB" id="47330at2759"/>
<dbReference type="SUPFAM" id="SSF81901">
    <property type="entry name" value="HCP-like"/>
    <property type="match status" value="1"/>
</dbReference>
<evidence type="ECO:0000256" key="3">
    <source>
        <dbReference type="PROSITE-ProRule" id="PRU00708"/>
    </source>
</evidence>
<comment type="similarity">
    <text evidence="1">Belongs to the PPR family. P subfamily.</text>
</comment>
<feature type="domain" description="Pentatricopeptide repeat-containing protein-mitochondrial" evidence="4">
    <location>
        <begin position="340"/>
        <end position="470"/>
    </location>
</feature>
<gene>
    <name evidence="5" type="ORF">Tsubulata_038303</name>
</gene>
<dbReference type="InterPro" id="IPR057027">
    <property type="entry name" value="TPR_mt"/>
</dbReference>
<proteinExistence type="inferred from homology"/>
<sequence length="566" mass="63446">MHIPSCCADRTCRSTWFPYTKMKIPEIISVSGLTKLKNSFSVLHAVDGTDSSLVSQEREEKELVGDGEDFSGVVPEGYSLPPWGNVMAQQESYSAIESSIETSTIPQNDMVSLDETRVHFLEETDEGELSRRILVLSRSNRTRSAMELFRSMEYSGLRPNAHACNSLISCLVRCKQLDNAMRVFEFMKTNEIASGHTFSLILKAVADIQGCDSALGMFAELGGFARGKNDFDAIVYNTMLSVCARANKWVETTRIWRSMKENGHRGTEITYSLLVSIFVRCGQNKLAVDAYREMVQDGLKARQDTMQTTIEACSKHGKWDMALDIFQNMLNQGWKPNLIACNALLNALGKAREVKLAFQVFKTVKSIGYAPDSYTWNALLGGLYRANKHAEALQLFESLNREHNSQLNERLYNSALMSCRKLGLWDNALQVLWQFEASGQPVPTASYNLVIGACKVARKPEVALQVYEHMVHQKCTPDSSTYLSLIRVCTSASLWAEAEKILDVAPKASLYNIVIHGMCFRGKVESAKKLYLKMRRAGLYPDGKSRALMLQHFQSDLCETSMPDSL</sequence>
<evidence type="ECO:0000313" key="6">
    <source>
        <dbReference type="Proteomes" id="UP001141552"/>
    </source>
</evidence>
<dbReference type="Pfam" id="PF13041">
    <property type="entry name" value="PPR_2"/>
    <property type="match status" value="2"/>
</dbReference>
<dbReference type="InterPro" id="IPR051114">
    <property type="entry name" value="Mito_RNA_Proc_CCM1"/>
</dbReference>
<dbReference type="NCBIfam" id="TIGR00756">
    <property type="entry name" value="PPR"/>
    <property type="match status" value="6"/>
</dbReference>
<dbReference type="GO" id="GO:0007005">
    <property type="term" value="P:mitochondrion organization"/>
    <property type="evidence" value="ECO:0007669"/>
    <property type="project" value="TreeGrafter"/>
</dbReference>
<evidence type="ECO:0000259" key="4">
    <source>
        <dbReference type="Pfam" id="PF23276"/>
    </source>
</evidence>
<dbReference type="Pfam" id="PF01535">
    <property type="entry name" value="PPR"/>
    <property type="match status" value="2"/>
</dbReference>
<dbReference type="PANTHER" id="PTHR47934:SF6">
    <property type="entry name" value="MITOCHONDRIAL GROUP I INTRON SPLICING FACTOR CCM1-RELATED"/>
    <property type="match status" value="1"/>
</dbReference>
<evidence type="ECO:0000256" key="2">
    <source>
        <dbReference type="ARBA" id="ARBA00022737"/>
    </source>
</evidence>
<comment type="caution">
    <text evidence="5">The sequence shown here is derived from an EMBL/GenBank/DDBJ whole genome shotgun (WGS) entry which is preliminary data.</text>
</comment>
<evidence type="ECO:0000313" key="5">
    <source>
        <dbReference type="EMBL" id="KAJ4849075.1"/>
    </source>
</evidence>
<keyword evidence="6" id="KW-1185">Reference proteome</keyword>
<dbReference type="Pfam" id="PF13812">
    <property type="entry name" value="PPR_3"/>
    <property type="match status" value="1"/>
</dbReference>
<organism evidence="5 6">
    <name type="scientific">Turnera subulata</name>
    <dbReference type="NCBI Taxonomy" id="218843"/>
    <lineage>
        <taxon>Eukaryota</taxon>
        <taxon>Viridiplantae</taxon>
        <taxon>Streptophyta</taxon>
        <taxon>Embryophyta</taxon>
        <taxon>Tracheophyta</taxon>
        <taxon>Spermatophyta</taxon>
        <taxon>Magnoliopsida</taxon>
        <taxon>eudicotyledons</taxon>
        <taxon>Gunneridae</taxon>
        <taxon>Pentapetalae</taxon>
        <taxon>rosids</taxon>
        <taxon>fabids</taxon>
        <taxon>Malpighiales</taxon>
        <taxon>Passifloraceae</taxon>
        <taxon>Turnera</taxon>
    </lineage>
</organism>
<dbReference type="Pfam" id="PF23276">
    <property type="entry name" value="TPR_24"/>
    <property type="match status" value="1"/>
</dbReference>
<protein>
    <recommendedName>
        <fullName evidence="4">Pentatricopeptide repeat-containing protein-mitochondrial domain-containing protein</fullName>
    </recommendedName>
</protein>
<feature type="repeat" description="PPR" evidence="3">
    <location>
        <begin position="232"/>
        <end position="266"/>
    </location>
</feature>
<feature type="repeat" description="PPR" evidence="3">
    <location>
        <begin position="302"/>
        <end position="336"/>
    </location>
</feature>
<dbReference type="PROSITE" id="PS51375">
    <property type="entry name" value="PPR"/>
    <property type="match status" value="8"/>
</dbReference>
<dbReference type="PANTHER" id="PTHR47934">
    <property type="entry name" value="PENTATRICOPEPTIDE REPEAT-CONTAINING PROTEIN PET309, MITOCHONDRIAL"/>
    <property type="match status" value="1"/>
</dbReference>
<dbReference type="Proteomes" id="UP001141552">
    <property type="component" value="Unassembled WGS sequence"/>
</dbReference>
<evidence type="ECO:0000256" key="1">
    <source>
        <dbReference type="ARBA" id="ARBA00007626"/>
    </source>
</evidence>
<keyword evidence="2" id="KW-0677">Repeat</keyword>
<name>A0A9Q0JQI0_9ROSI</name>
<dbReference type="GO" id="GO:0005739">
    <property type="term" value="C:mitochondrion"/>
    <property type="evidence" value="ECO:0007669"/>
    <property type="project" value="TreeGrafter"/>
</dbReference>
<reference evidence="5" key="1">
    <citation type="submission" date="2022-02" db="EMBL/GenBank/DDBJ databases">
        <authorList>
            <person name="Henning P.M."/>
            <person name="McCubbin A.G."/>
            <person name="Shore J.S."/>
        </authorList>
    </citation>
    <scope>NUCLEOTIDE SEQUENCE</scope>
    <source>
        <strain evidence="5">F60SS</strain>
        <tissue evidence="5">Leaves</tissue>
    </source>
</reference>
<feature type="repeat" description="PPR" evidence="3">
    <location>
        <begin position="507"/>
        <end position="541"/>
    </location>
</feature>
<feature type="repeat" description="PPR" evidence="3">
    <location>
        <begin position="337"/>
        <end position="371"/>
    </location>
</feature>
<dbReference type="EMBL" id="JAKUCV010000708">
    <property type="protein sequence ID" value="KAJ4849075.1"/>
    <property type="molecule type" value="Genomic_DNA"/>
</dbReference>
<dbReference type="Gene3D" id="1.25.40.10">
    <property type="entry name" value="Tetratricopeptide repeat domain"/>
    <property type="match status" value="5"/>
</dbReference>
<accession>A0A9Q0JQI0</accession>
<dbReference type="InterPro" id="IPR011990">
    <property type="entry name" value="TPR-like_helical_dom_sf"/>
</dbReference>
<feature type="repeat" description="PPR" evidence="3">
    <location>
        <begin position="267"/>
        <end position="301"/>
    </location>
</feature>
<dbReference type="AlphaFoldDB" id="A0A9Q0JQI0"/>